<dbReference type="Pfam" id="PF01315">
    <property type="entry name" value="Ald_Xan_dh_C"/>
    <property type="match status" value="1"/>
</dbReference>
<dbReference type="PANTHER" id="PTHR11908">
    <property type="entry name" value="XANTHINE DEHYDROGENASE"/>
    <property type="match status" value="1"/>
</dbReference>
<dbReference type="Gene3D" id="3.90.1170.50">
    <property type="entry name" value="Aldehyde oxidase/xanthine dehydrogenase, a/b hammerhead"/>
    <property type="match status" value="1"/>
</dbReference>
<dbReference type="RefSeq" id="WP_340290668.1">
    <property type="nucleotide sequence ID" value="NZ_JBBJUP010000010.1"/>
</dbReference>
<dbReference type="SUPFAM" id="SSF54292">
    <property type="entry name" value="2Fe-2S ferredoxin-like"/>
    <property type="match status" value="1"/>
</dbReference>
<evidence type="ECO:0000256" key="2">
    <source>
        <dbReference type="ARBA" id="ARBA00022505"/>
    </source>
</evidence>
<keyword evidence="5" id="KW-0408">Iron</keyword>
<dbReference type="InterPro" id="IPR036856">
    <property type="entry name" value="Ald_Oxase/Xan_DH_a/b_sf"/>
</dbReference>
<dbReference type="Pfam" id="PF00111">
    <property type="entry name" value="Fer2"/>
    <property type="match status" value="1"/>
</dbReference>
<evidence type="ECO:0000256" key="3">
    <source>
        <dbReference type="ARBA" id="ARBA00022723"/>
    </source>
</evidence>
<evidence type="ECO:0000259" key="7">
    <source>
        <dbReference type="PROSITE" id="PS51085"/>
    </source>
</evidence>
<dbReference type="InterPro" id="IPR036010">
    <property type="entry name" value="2Fe-2S_ferredoxin-like_sf"/>
</dbReference>
<dbReference type="SUPFAM" id="SSF47741">
    <property type="entry name" value="CO dehydrogenase ISP C-domain like"/>
    <property type="match status" value="1"/>
</dbReference>
<dbReference type="InterPro" id="IPR001041">
    <property type="entry name" value="2Fe-2S_ferredoxin-type"/>
</dbReference>
<dbReference type="Pfam" id="PF01799">
    <property type="entry name" value="Fer2_2"/>
    <property type="match status" value="1"/>
</dbReference>
<accession>A0ABU8T8X6</accession>
<keyword evidence="4" id="KW-0560">Oxidoreductase</keyword>
<dbReference type="SUPFAM" id="SSF56003">
    <property type="entry name" value="Molybdenum cofactor-binding domain"/>
    <property type="match status" value="1"/>
</dbReference>
<dbReference type="EMBL" id="JBBJUP010000010">
    <property type="protein sequence ID" value="MEJ8279996.1"/>
    <property type="molecule type" value="Genomic_DNA"/>
</dbReference>
<dbReference type="PANTHER" id="PTHR11908:SF132">
    <property type="entry name" value="ALDEHYDE OXIDASE 1-RELATED"/>
    <property type="match status" value="1"/>
</dbReference>
<feature type="region of interest" description="Disordered" evidence="6">
    <location>
        <begin position="160"/>
        <end position="201"/>
    </location>
</feature>
<dbReference type="SUPFAM" id="SSF54665">
    <property type="entry name" value="CO dehydrogenase molybdoprotein N-domain-like"/>
    <property type="match status" value="1"/>
</dbReference>
<keyword evidence="9" id="KW-1185">Reference proteome</keyword>
<dbReference type="Pfam" id="PF20256">
    <property type="entry name" value="MoCoBD_2"/>
    <property type="match status" value="1"/>
</dbReference>
<protein>
    <submittedName>
        <fullName evidence="8">Molybdopterin-dependent oxidoreductase</fullName>
    </submittedName>
</protein>
<evidence type="ECO:0000313" key="8">
    <source>
        <dbReference type="EMBL" id="MEJ8279996.1"/>
    </source>
</evidence>
<dbReference type="PIRSF" id="PIRSF000127">
    <property type="entry name" value="Xanthine_DH"/>
    <property type="match status" value="1"/>
</dbReference>
<dbReference type="InterPro" id="IPR006058">
    <property type="entry name" value="2Fe2S_fd_BS"/>
</dbReference>
<dbReference type="Pfam" id="PF02738">
    <property type="entry name" value="MoCoBD_1"/>
    <property type="match status" value="1"/>
</dbReference>
<evidence type="ECO:0000256" key="5">
    <source>
        <dbReference type="ARBA" id="ARBA00023004"/>
    </source>
</evidence>
<name>A0ABU8T8X6_9PSEU</name>
<dbReference type="InterPro" id="IPR000674">
    <property type="entry name" value="Ald_Oxase/Xan_DH_a/b"/>
</dbReference>
<dbReference type="InterPro" id="IPR002888">
    <property type="entry name" value="2Fe-2S-bd"/>
</dbReference>
<dbReference type="InterPro" id="IPR037165">
    <property type="entry name" value="AldOxase/xan_DH_Mopterin-bd_sf"/>
</dbReference>
<evidence type="ECO:0000256" key="6">
    <source>
        <dbReference type="SAM" id="MobiDB-lite"/>
    </source>
</evidence>
<keyword evidence="3" id="KW-0479">Metal-binding</keyword>
<feature type="domain" description="2Fe-2S ferredoxin-type" evidence="7">
    <location>
        <begin position="1"/>
        <end position="74"/>
    </location>
</feature>
<dbReference type="InterPro" id="IPR012675">
    <property type="entry name" value="Beta-grasp_dom_sf"/>
</dbReference>
<dbReference type="InterPro" id="IPR008274">
    <property type="entry name" value="AldOxase/xan_DH_MoCoBD1"/>
</dbReference>
<dbReference type="PROSITE" id="PS00197">
    <property type="entry name" value="2FE2S_FER_1"/>
    <property type="match status" value="1"/>
</dbReference>
<dbReference type="InterPro" id="IPR016208">
    <property type="entry name" value="Ald_Oxase/xanthine_DH-like"/>
</dbReference>
<proteinExistence type="inferred from homology"/>
<gene>
    <name evidence="8" type="ORF">WJX68_13710</name>
</gene>
<organism evidence="8 9">
    <name type="scientific">Pseudonocardia spirodelae</name>
    <dbReference type="NCBI Taxonomy" id="3133431"/>
    <lineage>
        <taxon>Bacteria</taxon>
        <taxon>Bacillati</taxon>
        <taxon>Actinomycetota</taxon>
        <taxon>Actinomycetes</taxon>
        <taxon>Pseudonocardiales</taxon>
        <taxon>Pseudonocardiaceae</taxon>
        <taxon>Pseudonocardia</taxon>
    </lineage>
</organism>
<keyword evidence="2" id="KW-0500">Molybdenum</keyword>
<dbReference type="Gene3D" id="3.30.365.10">
    <property type="entry name" value="Aldehyde oxidase/xanthine dehydrogenase, molybdopterin binding domain"/>
    <property type="match status" value="4"/>
</dbReference>
<evidence type="ECO:0000256" key="4">
    <source>
        <dbReference type="ARBA" id="ARBA00023002"/>
    </source>
</evidence>
<evidence type="ECO:0000313" key="9">
    <source>
        <dbReference type="Proteomes" id="UP001364211"/>
    </source>
</evidence>
<dbReference type="InterPro" id="IPR046867">
    <property type="entry name" value="AldOxase/xan_DH_MoCoBD2"/>
</dbReference>
<comment type="caution">
    <text evidence="8">The sequence shown here is derived from an EMBL/GenBank/DDBJ whole genome shotgun (WGS) entry which is preliminary data.</text>
</comment>
<reference evidence="8 9" key="1">
    <citation type="submission" date="2024-03" db="EMBL/GenBank/DDBJ databases">
        <title>Draft genome sequence of Pseudonocardia sp. DW16-2.</title>
        <authorList>
            <person name="Duangmal K."/>
        </authorList>
    </citation>
    <scope>NUCLEOTIDE SEQUENCE [LARGE SCALE GENOMIC DNA]</scope>
    <source>
        <strain evidence="8 9">DW16-2</strain>
    </source>
</reference>
<comment type="similarity">
    <text evidence="1">Belongs to the xanthine dehydrogenase family.</text>
</comment>
<sequence length="951" mass="99411">MKLHVNDVELDAEPAPGQCTRTFLREHGHHEVKKGCDAGDCGACTVLLDDRPVHSCLIPAQRLDGARVTTVAGLAGPDGTLHPVQQAFVDRFGFQCGFCTAGQIVTASALSADDLDDLPRRMKGNLCRCTGYRSIREAIETALAPTAPAAVSPAPEVLPAPAPAVLPGEPSGPRGQRGCPSEQPGGGARERGAGERGAGAVGAVGCSARPEAAERIVTGAEPFTFDTDLTGALHLRILGSPHAHARIRSIDTAAAAAAPGVALVLTHHDVPDLRYSTARHEHRTDDPDDTRMLDDVVRHVGQRVAAVVAQSPAQAEAACALIDVEYEVLPAVLDPEAARAPGAPLVHPDRTRADRVDDASRNVVLAVHGGHGGDADAVLAASAHTVSGTWRTSRVAHAQLECHGAVGSLDDDGRLVVRAGTQVPFLTRDELARVLGLDPDRVRVHTARVGGGFGGKQEMFAEDLVGLAVLRTGRTVVHEFTRAEEFTRTALRHPMRVTVSLGADPDGRLTAMKLDVLSDTGAYGNHSRGVLFHSVAESVSVYRCPVKHLDAEVVYTHNVPSGAFRGYGLGQVMLAVESAMDELAIAVGVDPFDLRRTNMVRAGDPLHVAHHPEPEHDLHWTSYGMDQCLDLVQDALADGTGDPAPEGPAWRVGEGMALGMMTTMAPFGHAATTTVTLLPGGRYRFGAGTVEFGNGTTTTHRQVVATVLGTTPDRVDAHHGDTDACGYDTGAFASAGTTVAGKALHAAATALRARILEVTGGGTLHAGGVGTATGDWTLDDVLAAAGEPAGLVATGEEPGTARAITANCHGVRVAVNAATGEVRILRSVQAVDAGTVLNPEQLRGQVEGGAAMGLGSALYEEVYVGESGEILNPAFRTYRVPQMADVPVTEVRCATTHDALGTYGAKSMSEAPYNPVAPAVGNAIRRALGVRPYHQPFSRDRVWRLARGSDG</sequence>
<dbReference type="InterPro" id="IPR036884">
    <property type="entry name" value="2Fe-2S-bd_dom_sf"/>
</dbReference>
<dbReference type="SMART" id="SM01008">
    <property type="entry name" value="Ald_Xan_dh_C"/>
    <property type="match status" value="1"/>
</dbReference>
<dbReference type="Proteomes" id="UP001364211">
    <property type="component" value="Unassembled WGS sequence"/>
</dbReference>
<evidence type="ECO:0000256" key="1">
    <source>
        <dbReference type="ARBA" id="ARBA00006849"/>
    </source>
</evidence>
<dbReference type="Gene3D" id="3.10.20.30">
    <property type="match status" value="1"/>
</dbReference>
<dbReference type="Gene3D" id="1.10.150.120">
    <property type="entry name" value="[2Fe-2S]-binding domain"/>
    <property type="match status" value="1"/>
</dbReference>
<dbReference type="PROSITE" id="PS51085">
    <property type="entry name" value="2FE2S_FER_2"/>
    <property type="match status" value="1"/>
</dbReference>